<evidence type="ECO:0000256" key="4">
    <source>
        <dbReference type="ARBA" id="ARBA00022692"/>
    </source>
</evidence>
<keyword evidence="5 7" id="KW-0472">Membrane</keyword>
<keyword evidence="6 7" id="KW-0998">Cell outer membrane</keyword>
<gene>
    <name evidence="10" type="ORF">GTQ38_09935</name>
</gene>
<dbReference type="Pfam" id="PF07715">
    <property type="entry name" value="Plug"/>
    <property type="match status" value="1"/>
</dbReference>
<dbReference type="FunFam" id="2.60.40.1120:FF:000003">
    <property type="entry name" value="Outer membrane protein Omp121"/>
    <property type="match status" value="1"/>
</dbReference>
<dbReference type="EMBL" id="WXYO01000004">
    <property type="protein sequence ID" value="NAS12320.1"/>
    <property type="molecule type" value="Genomic_DNA"/>
</dbReference>
<sequence length="1112" mass="121091">MIQKNDSHSLKPYSRQRKSSSFKVFSLLLCFVSSFALAGPIANYEKPEMAAMFQSTITGTITDNQGVPLPGANVVVKGTTTGAAADFDGNYSITASPGDVLVFSYTGYNNAEISVGDQTTINVQLEEGLALDEVIVTGYTTETKRETTAAVSIVKAEELAAIPSGNVEQQLAGRVAGVTVVTNGQPGTASQIRVRGFGAFGGNEPLYVVDGVPVLNINFLSPDDIETTTVLKDAAAASIYGARAANGVIVYTTRQGRRAKKTDITLNIQSGVTDPNVNGSPEMLNPQQMAQYTHIAYENNAVANGTAPQYTHPQYGSDPTPRFPDYLHADGQNGVFESDINLAQIQANFEADPENVFLIRPNLAGTNWYKEITRLAPATRISLGFDGGTENSRFYVGLGLQSLDGILLENEQDRYTVRFNSEWDITPWLSLGENLQGTYNSVRGQTGGNGGQGIADDESEVLSAYRMPTIIPVFDEFGSYASTRAAGFNNPRNPVRRLAQDRGSDQAYSIEAFGNFYALLKPIEGLVIRSSIGGQYYNFNQLDYNFRYLGDSEPQASFSFFEASEYGFQWTFTNTITYEKLFGKHKIKAFAGIEAIEGAASPRTAPQGRRIQGSGINPFSTDLDFVSLATVQSPVVQSFIRKGVNFSSIFGKLDYNFDEKYYLTGVIRRDGSSVFGENNRYGTFPAVSGAWRVIAEPFMQDQNIFSDLKIRGGWGEMGNSNNVSPTNQFSLAASNLGNTFYPIGGQNSGADEGFATSRIGNPDARWETSTTTNIGFDASFFDNKIEIIFDWWQKDTEDLLFEVPLAGVTGNFAAAPAVNVGAMENKGVDFQIIGRGNFTEDFSFEVTLNNSFLKNEIVAFDGERTFVEGGVFGGGFRGINPTRNQLGRPLSSFFGYQVIGYFNSQDEVDNSPAQDGKGLGRFRYADVNGDGAITPDDRTYLGDPVPEYSGGAVINLKYKSLTLETYWNWVTGVEIFNQGKWFRDFFGTFEGSAKGVAALRSWTPELGNNAAAPIWESATNLSTSGASNSWYVENGDYVRLQRIALLYSFDNLLDDLGLSRLEVGISANNIWTITDYSGLDPVVGGDADTRFGVDVGNYPVTPSYLINVNIGL</sequence>
<feature type="chain" id="PRO_5026867519" evidence="8">
    <location>
        <begin position="39"/>
        <end position="1112"/>
    </location>
</feature>
<keyword evidence="2 7" id="KW-0813">Transport</keyword>
<protein>
    <submittedName>
        <fullName evidence="10">SusC/RagA family TonB-linked outer membrane protein</fullName>
    </submittedName>
</protein>
<dbReference type="PROSITE" id="PS52016">
    <property type="entry name" value="TONB_DEPENDENT_REC_3"/>
    <property type="match status" value="1"/>
</dbReference>
<dbReference type="InterPro" id="IPR023996">
    <property type="entry name" value="TonB-dep_OMP_SusC/RagA"/>
</dbReference>
<name>A0A6L9EC58_9FLAO</name>
<dbReference type="NCBIfam" id="TIGR04056">
    <property type="entry name" value="OMP_RagA_SusC"/>
    <property type="match status" value="1"/>
</dbReference>
<comment type="subcellular location">
    <subcellularLocation>
        <location evidence="1 7">Cell outer membrane</location>
        <topology evidence="1 7">Multi-pass membrane protein</topology>
    </subcellularLocation>
</comment>
<dbReference type="GO" id="GO:0009279">
    <property type="term" value="C:cell outer membrane"/>
    <property type="evidence" value="ECO:0007669"/>
    <property type="project" value="UniProtKB-SubCell"/>
</dbReference>
<dbReference type="InterPro" id="IPR036942">
    <property type="entry name" value="Beta-barrel_TonB_sf"/>
</dbReference>
<keyword evidence="8" id="KW-0732">Signal</keyword>
<dbReference type="InterPro" id="IPR039426">
    <property type="entry name" value="TonB-dep_rcpt-like"/>
</dbReference>
<evidence type="ECO:0000259" key="9">
    <source>
        <dbReference type="Pfam" id="PF07715"/>
    </source>
</evidence>
<evidence type="ECO:0000256" key="1">
    <source>
        <dbReference type="ARBA" id="ARBA00004571"/>
    </source>
</evidence>
<evidence type="ECO:0000256" key="6">
    <source>
        <dbReference type="ARBA" id="ARBA00023237"/>
    </source>
</evidence>
<dbReference type="Gene3D" id="2.60.40.1120">
    <property type="entry name" value="Carboxypeptidase-like, regulatory domain"/>
    <property type="match status" value="1"/>
</dbReference>
<evidence type="ECO:0000313" key="10">
    <source>
        <dbReference type="EMBL" id="NAS12320.1"/>
    </source>
</evidence>
<evidence type="ECO:0000256" key="8">
    <source>
        <dbReference type="SAM" id="SignalP"/>
    </source>
</evidence>
<dbReference type="Gene3D" id="2.170.130.10">
    <property type="entry name" value="TonB-dependent receptor, plug domain"/>
    <property type="match status" value="1"/>
</dbReference>
<feature type="signal peptide" evidence="8">
    <location>
        <begin position="1"/>
        <end position="38"/>
    </location>
</feature>
<dbReference type="InterPro" id="IPR037066">
    <property type="entry name" value="Plug_dom_sf"/>
</dbReference>
<evidence type="ECO:0000313" key="11">
    <source>
        <dbReference type="Proteomes" id="UP000475249"/>
    </source>
</evidence>
<dbReference type="Pfam" id="PF13715">
    <property type="entry name" value="CarbopepD_reg_2"/>
    <property type="match status" value="1"/>
</dbReference>
<evidence type="ECO:0000256" key="7">
    <source>
        <dbReference type="PROSITE-ProRule" id="PRU01360"/>
    </source>
</evidence>
<accession>A0A6L9EC58</accession>
<dbReference type="AlphaFoldDB" id="A0A6L9EC58"/>
<proteinExistence type="inferred from homology"/>
<comment type="similarity">
    <text evidence="7">Belongs to the TonB-dependent receptor family.</text>
</comment>
<reference evidence="10 11" key="1">
    <citation type="submission" date="2020-01" db="EMBL/GenBank/DDBJ databases">
        <title>Bacteria diversity of Porities sp.</title>
        <authorList>
            <person name="Wang G."/>
        </authorList>
    </citation>
    <scope>NUCLEOTIDE SEQUENCE [LARGE SCALE GENOMIC DNA]</scope>
    <source>
        <strain evidence="10 11">R33</strain>
    </source>
</reference>
<dbReference type="SUPFAM" id="SSF56935">
    <property type="entry name" value="Porins"/>
    <property type="match status" value="1"/>
</dbReference>
<dbReference type="InterPro" id="IPR008969">
    <property type="entry name" value="CarboxyPept-like_regulatory"/>
</dbReference>
<dbReference type="NCBIfam" id="TIGR04057">
    <property type="entry name" value="SusC_RagA_signa"/>
    <property type="match status" value="1"/>
</dbReference>
<evidence type="ECO:0000256" key="3">
    <source>
        <dbReference type="ARBA" id="ARBA00022452"/>
    </source>
</evidence>
<comment type="caution">
    <text evidence="10">The sequence shown here is derived from an EMBL/GenBank/DDBJ whole genome shotgun (WGS) entry which is preliminary data.</text>
</comment>
<feature type="domain" description="TonB-dependent receptor plug" evidence="9">
    <location>
        <begin position="144"/>
        <end position="248"/>
    </location>
</feature>
<keyword evidence="11" id="KW-1185">Reference proteome</keyword>
<dbReference type="InterPro" id="IPR023997">
    <property type="entry name" value="TonB-dep_OMP_SusC/RagA_CS"/>
</dbReference>
<dbReference type="Proteomes" id="UP000475249">
    <property type="component" value="Unassembled WGS sequence"/>
</dbReference>
<dbReference type="InterPro" id="IPR012910">
    <property type="entry name" value="Plug_dom"/>
</dbReference>
<keyword evidence="4 7" id="KW-0812">Transmembrane</keyword>
<keyword evidence="3 7" id="KW-1134">Transmembrane beta strand</keyword>
<dbReference type="Gene3D" id="2.40.170.20">
    <property type="entry name" value="TonB-dependent receptor, beta-barrel domain"/>
    <property type="match status" value="1"/>
</dbReference>
<dbReference type="SUPFAM" id="SSF49464">
    <property type="entry name" value="Carboxypeptidase regulatory domain-like"/>
    <property type="match status" value="1"/>
</dbReference>
<organism evidence="10 11">
    <name type="scientific">Poritiphilus flavus</name>
    <dbReference type="NCBI Taxonomy" id="2697053"/>
    <lineage>
        <taxon>Bacteria</taxon>
        <taxon>Pseudomonadati</taxon>
        <taxon>Bacteroidota</taxon>
        <taxon>Flavobacteriia</taxon>
        <taxon>Flavobacteriales</taxon>
        <taxon>Flavobacteriaceae</taxon>
        <taxon>Poritiphilus</taxon>
    </lineage>
</organism>
<evidence type="ECO:0000256" key="2">
    <source>
        <dbReference type="ARBA" id="ARBA00022448"/>
    </source>
</evidence>
<evidence type="ECO:0000256" key="5">
    <source>
        <dbReference type="ARBA" id="ARBA00023136"/>
    </source>
</evidence>